<keyword evidence="7" id="KW-1185">Reference proteome</keyword>
<evidence type="ECO:0000256" key="2">
    <source>
        <dbReference type="ARBA" id="ARBA00022692"/>
    </source>
</evidence>
<proteinExistence type="predicted"/>
<sequence>MKKMSVALEKGTGVKTESIKCAARFWKLFPHLTLCLSLVAYAALGALMFQHIEGRRDSAIEPEYDDFLGEIVSTVQNFTCNASGAHRDLVAQIETKMRRGFKSIWLQRPDSWDFFGSMFFCCTVFTTVAFTQNDKMRDVSPGNMNVWTYSINPLNICSFSKHSDLLLVLQERLT</sequence>
<name>A0A3Q1HIP9_ANATE</name>
<evidence type="ECO:0000313" key="7">
    <source>
        <dbReference type="Proteomes" id="UP000265040"/>
    </source>
</evidence>
<dbReference type="SUPFAM" id="SSF81324">
    <property type="entry name" value="Voltage-gated potassium channels"/>
    <property type="match status" value="1"/>
</dbReference>
<dbReference type="InterPro" id="IPR003280">
    <property type="entry name" value="2pore_dom_K_chnl"/>
</dbReference>
<feature type="transmembrane region" description="Helical" evidence="5">
    <location>
        <begin position="114"/>
        <end position="131"/>
    </location>
</feature>
<reference evidence="6" key="1">
    <citation type="submission" date="2021-04" db="EMBL/GenBank/DDBJ databases">
        <authorList>
            <consortium name="Wellcome Sanger Institute Data Sharing"/>
        </authorList>
    </citation>
    <scope>NUCLEOTIDE SEQUENCE [LARGE SCALE GENOMIC DNA]</scope>
</reference>
<dbReference type="PANTHER" id="PTHR11003">
    <property type="entry name" value="POTASSIUM CHANNEL, SUBFAMILY K"/>
    <property type="match status" value="1"/>
</dbReference>
<dbReference type="GO" id="GO:0030322">
    <property type="term" value="P:stabilization of membrane potential"/>
    <property type="evidence" value="ECO:0007669"/>
    <property type="project" value="TreeGrafter"/>
</dbReference>
<keyword evidence="4 5" id="KW-0472">Membrane</keyword>
<dbReference type="PANTHER" id="PTHR11003:SF346">
    <property type="entry name" value="POTASSIUM CHANNEL SUBFAMILY K MEMBER 18"/>
    <property type="match status" value="1"/>
</dbReference>
<organism evidence="6 7">
    <name type="scientific">Anabas testudineus</name>
    <name type="common">Climbing perch</name>
    <name type="synonym">Anthias testudineus</name>
    <dbReference type="NCBI Taxonomy" id="64144"/>
    <lineage>
        <taxon>Eukaryota</taxon>
        <taxon>Metazoa</taxon>
        <taxon>Chordata</taxon>
        <taxon>Craniata</taxon>
        <taxon>Vertebrata</taxon>
        <taxon>Euteleostomi</taxon>
        <taxon>Actinopterygii</taxon>
        <taxon>Neopterygii</taxon>
        <taxon>Teleostei</taxon>
        <taxon>Neoteleostei</taxon>
        <taxon>Acanthomorphata</taxon>
        <taxon>Anabantaria</taxon>
        <taxon>Anabantiformes</taxon>
        <taxon>Anabantoidei</taxon>
        <taxon>Anabantidae</taxon>
        <taxon>Anabas</taxon>
    </lineage>
</organism>
<dbReference type="GO" id="GO:0005886">
    <property type="term" value="C:plasma membrane"/>
    <property type="evidence" value="ECO:0007669"/>
    <property type="project" value="TreeGrafter"/>
</dbReference>
<dbReference type="OrthoDB" id="297496at2759"/>
<dbReference type="Ensembl" id="ENSATET00000007439.3">
    <property type="protein sequence ID" value="ENSATEP00000007315.1"/>
    <property type="gene ID" value="ENSATEG00000027518.2"/>
</dbReference>
<evidence type="ECO:0000256" key="4">
    <source>
        <dbReference type="ARBA" id="ARBA00023136"/>
    </source>
</evidence>
<comment type="subcellular location">
    <subcellularLocation>
        <location evidence="1">Membrane</location>
        <topology evidence="1">Multi-pass membrane protein</topology>
    </subcellularLocation>
</comment>
<dbReference type="GO" id="GO:0015271">
    <property type="term" value="F:outward rectifier potassium channel activity"/>
    <property type="evidence" value="ECO:0007669"/>
    <property type="project" value="TreeGrafter"/>
</dbReference>
<dbReference type="GO" id="GO:0022841">
    <property type="term" value="F:potassium ion leak channel activity"/>
    <property type="evidence" value="ECO:0007669"/>
    <property type="project" value="TreeGrafter"/>
</dbReference>
<evidence type="ECO:0000256" key="1">
    <source>
        <dbReference type="ARBA" id="ARBA00004141"/>
    </source>
</evidence>
<evidence type="ECO:0000256" key="3">
    <source>
        <dbReference type="ARBA" id="ARBA00022989"/>
    </source>
</evidence>
<accession>A0A3Q1HIP9</accession>
<evidence type="ECO:0000313" key="6">
    <source>
        <dbReference type="Ensembl" id="ENSATEP00000007315.1"/>
    </source>
</evidence>
<keyword evidence="3 5" id="KW-1133">Transmembrane helix</keyword>
<dbReference type="GeneTree" id="ENSGT00990000213350"/>
<dbReference type="Gene3D" id="1.10.287.70">
    <property type="match status" value="1"/>
</dbReference>
<reference evidence="6" key="2">
    <citation type="submission" date="2025-08" db="UniProtKB">
        <authorList>
            <consortium name="Ensembl"/>
        </authorList>
    </citation>
    <scope>IDENTIFICATION</scope>
</reference>
<reference evidence="6" key="3">
    <citation type="submission" date="2025-09" db="UniProtKB">
        <authorList>
            <consortium name="Ensembl"/>
        </authorList>
    </citation>
    <scope>IDENTIFICATION</scope>
</reference>
<dbReference type="Proteomes" id="UP000265040">
    <property type="component" value="Chromosome 15"/>
</dbReference>
<dbReference type="AlphaFoldDB" id="A0A3Q1HIP9"/>
<evidence type="ECO:0000256" key="5">
    <source>
        <dbReference type="SAM" id="Phobius"/>
    </source>
</evidence>
<feature type="transmembrane region" description="Helical" evidence="5">
    <location>
        <begin position="28"/>
        <end position="49"/>
    </location>
</feature>
<keyword evidence="2 5" id="KW-0812">Transmembrane</keyword>
<protein>
    <submittedName>
        <fullName evidence="6">Uncharacterized protein</fullName>
    </submittedName>
</protein>